<comment type="caution">
    <text evidence="1">The sequence shown here is derived from an EMBL/GenBank/DDBJ whole genome shotgun (WGS) entry which is preliminary data.</text>
</comment>
<dbReference type="EMBL" id="CATKSH010000001">
    <property type="protein sequence ID" value="CAI9119506.1"/>
    <property type="molecule type" value="Genomic_DNA"/>
</dbReference>
<dbReference type="RefSeq" id="WP_289842733.1">
    <property type="nucleotide sequence ID" value="NZ_CATKSH010000001.1"/>
</dbReference>
<sequence length="190" mass="20413">MFVIESWPAGEIGPHLTASADTRIVSDILMPFVDAVIWARRVPRDWDARLGATGGDLTRSAILSGPFDHVLKQVEGLALGGNRTPFLKDDVEQIISLTAALGMSHEVRLQWLHVEDRFAPGPLDHGRLRALCVYGTGSIAWSCQNDASGMEPVALDPYGILFTKPLMSLAPSAAFQASGPACYALCVDVA</sequence>
<dbReference type="Proteomes" id="UP001176960">
    <property type="component" value="Unassembled WGS sequence"/>
</dbReference>
<keyword evidence="2" id="KW-1185">Reference proteome</keyword>
<dbReference type="AlphaFoldDB" id="A0AA35XWR0"/>
<reference evidence="1" key="1">
    <citation type="submission" date="2023-03" db="EMBL/GenBank/DDBJ databases">
        <authorList>
            <person name="Cleenwerck I."/>
        </authorList>
    </citation>
    <scope>NUCLEOTIDE SEQUENCE</scope>
    <source>
        <strain evidence="1">LMG 32879</strain>
    </source>
</reference>
<organism evidence="1 2">
    <name type="scientific">Brytella acorum</name>
    <dbReference type="NCBI Taxonomy" id="2959299"/>
    <lineage>
        <taxon>Bacteria</taxon>
        <taxon>Pseudomonadati</taxon>
        <taxon>Pseudomonadota</taxon>
        <taxon>Alphaproteobacteria</taxon>
        <taxon>Acetobacterales</taxon>
        <taxon>Acetobacteraceae</taxon>
        <taxon>Brytella</taxon>
    </lineage>
</organism>
<evidence type="ECO:0000313" key="1">
    <source>
        <dbReference type="EMBL" id="CAI9119506.1"/>
    </source>
</evidence>
<protein>
    <submittedName>
        <fullName evidence="1">Uncharacterized protein</fullName>
    </submittedName>
</protein>
<accession>A0AA35XWR0</accession>
<proteinExistence type="predicted"/>
<gene>
    <name evidence="1" type="ORF">LMG32879_000321</name>
</gene>
<evidence type="ECO:0000313" key="2">
    <source>
        <dbReference type="Proteomes" id="UP001176960"/>
    </source>
</evidence>
<name>A0AA35XWR0_9PROT</name>